<name>J1JTP8_9HYPH</name>
<dbReference type="EMBL" id="AIMA01000037">
    <property type="protein sequence ID" value="EJF87855.1"/>
    <property type="molecule type" value="Genomic_DNA"/>
</dbReference>
<evidence type="ECO:0000313" key="2">
    <source>
        <dbReference type="Proteomes" id="UP000009017"/>
    </source>
</evidence>
<dbReference type="SUPFAM" id="SSF51126">
    <property type="entry name" value="Pectin lyase-like"/>
    <property type="match status" value="1"/>
</dbReference>
<proteinExistence type="predicted"/>
<feature type="non-terminal residue" evidence="1">
    <location>
        <position position="1"/>
    </location>
</feature>
<sequence>ERGTTISLARGGGIGVKVGDGVTSANLNDLTIMGEGKGVGVNILGGDVTMDGVRISRVGRGVYMEKGSGMVTVNNMKMTGVVVGIDVKGSGTLKVNNGTIELAKGGSVWGVYVGSEVTRAELTGTKIVGEGSRKSGGDERIGVETESSGTVTLERVDISGVDIGVVATKGTLEIKGGAKIMVRLGGTGIKV</sequence>
<feature type="non-terminal residue" evidence="1">
    <location>
        <position position="191"/>
    </location>
</feature>
<dbReference type="InterPro" id="IPR011050">
    <property type="entry name" value="Pectin_lyase_fold/virulence"/>
</dbReference>
<comment type="caution">
    <text evidence="1">The sequence shown here is derived from an EMBL/GenBank/DDBJ whole genome shotgun (WGS) entry which is preliminary data.</text>
</comment>
<dbReference type="eggNOG" id="ENOG50301PI">
    <property type="taxonomic scope" value="Bacteria"/>
</dbReference>
<dbReference type="Proteomes" id="UP000009017">
    <property type="component" value="Unassembled WGS sequence"/>
</dbReference>
<dbReference type="InterPro" id="IPR012332">
    <property type="entry name" value="Autotransporter_pectin_lyase_C"/>
</dbReference>
<evidence type="ECO:0008006" key="3">
    <source>
        <dbReference type="Google" id="ProtNLM"/>
    </source>
</evidence>
<reference evidence="1 2" key="1">
    <citation type="submission" date="2012-03" db="EMBL/GenBank/DDBJ databases">
        <title>The Genome Sequence of Bartonella melophagi K-2C.</title>
        <authorList>
            <consortium name="The Broad Institute Genome Sequencing Platform"/>
            <consortium name="The Broad Institute Genome Sequencing Center for Infectious Disease"/>
            <person name="Feldgarden M."/>
            <person name="Kirby J."/>
            <person name="Kosoy M."/>
            <person name="Birtles R."/>
            <person name="Probert W.S."/>
            <person name="Chiaraviglio L."/>
            <person name="Young S.K."/>
            <person name="Zeng Q."/>
            <person name="Gargeya S."/>
            <person name="Fitzgerald M."/>
            <person name="Haas B."/>
            <person name="Abouelleil A."/>
            <person name="Alvarado L."/>
            <person name="Arachchi H.M."/>
            <person name="Berlin A."/>
            <person name="Chapman S.B."/>
            <person name="Gearin G."/>
            <person name="Goldberg J."/>
            <person name="Griggs A."/>
            <person name="Gujja S."/>
            <person name="Hansen M."/>
            <person name="Heiman D."/>
            <person name="Howarth C."/>
            <person name="Larimer J."/>
            <person name="Lui A."/>
            <person name="MacDonald P.J.P."/>
            <person name="McCowen C."/>
            <person name="Montmayeur A."/>
            <person name="Murphy C."/>
            <person name="Neiman D."/>
            <person name="Pearson M."/>
            <person name="Priest M."/>
            <person name="Roberts A."/>
            <person name="Saif S."/>
            <person name="Shea T."/>
            <person name="Sisk P."/>
            <person name="Stolte C."/>
            <person name="Sykes S."/>
            <person name="Wortman J."/>
            <person name="Nusbaum C."/>
            <person name="Birren B."/>
        </authorList>
    </citation>
    <scope>NUCLEOTIDE SEQUENCE [LARGE SCALE GENOMIC DNA]</scope>
    <source>
        <strain evidence="1 2">K-2C</strain>
    </source>
</reference>
<dbReference type="Gene3D" id="2.160.20.20">
    <property type="match status" value="1"/>
</dbReference>
<gene>
    <name evidence="1" type="ORF">ME3_01284</name>
</gene>
<organism evidence="1 2">
    <name type="scientific">Bartonella melophagi K-2C</name>
    <dbReference type="NCBI Taxonomy" id="1094557"/>
    <lineage>
        <taxon>Bacteria</taxon>
        <taxon>Pseudomonadati</taxon>
        <taxon>Pseudomonadota</taxon>
        <taxon>Alphaproteobacteria</taxon>
        <taxon>Hyphomicrobiales</taxon>
        <taxon>Bartonellaceae</taxon>
        <taxon>Bartonella</taxon>
    </lineage>
</organism>
<protein>
    <recommendedName>
        <fullName evidence="3">Right handed beta helix domain-containing protein</fullName>
    </recommendedName>
</protein>
<dbReference type="AlphaFoldDB" id="J1JTP8"/>
<evidence type="ECO:0000313" key="1">
    <source>
        <dbReference type="EMBL" id="EJF87855.1"/>
    </source>
</evidence>
<accession>J1JTP8</accession>
<dbReference type="HOGENOM" id="CLU_1424199_0_0_5"/>
<keyword evidence="2" id="KW-1185">Reference proteome</keyword>